<dbReference type="InterPro" id="IPR038332">
    <property type="entry name" value="PPE_sf"/>
</dbReference>
<dbReference type="AlphaFoldDB" id="A0A0I9Z0B8"/>
<feature type="domain" description="PPE" evidence="2">
    <location>
        <begin position="7"/>
        <end position="164"/>
    </location>
</feature>
<reference evidence="3 4" key="1">
    <citation type="submission" date="2015-05" db="EMBL/GenBank/DDBJ databases">
        <title>Genome sequence of Mycobacterium haemophilum.</title>
        <authorList>
            <person name="Greninger A.L."/>
            <person name="Cunningham G."/>
            <person name="Miller S."/>
        </authorList>
    </citation>
    <scope>NUCLEOTIDE SEQUENCE [LARGE SCALE GENOMIC DNA]</scope>
    <source>
        <strain evidence="4">UC1</strain>
    </source>
</reference>
<dbReference type="InterPro" id="IPR000030">
    <property type="entry name" value="PPE_dom"/>
</dbReference>
<dbReference type="Pfam" id="PF00823">
    <property type="entry name" value="PPE"/>
    <property type="match status" value="1"/>
</dbReference>
<dbReference type="PANTHER" id="PTHR46766">
    <property type="entry name" value="GLUTAMINE-RICH PROTEIN 2"/>
    <property type="match status" value="1"/>
</dbReference>
<accession>A0A0I9Z0B8</accession>
<dbReference type="OrthoDB" id="4752337at2"/>
<dbReference type="EMBL" id="LDPR01000002">
    <property type="protein sequence ID" value="KLO38375.1"/>
    <property type="molecule type" value="Genomic_DNA"/>
</dbReference>
<name>A0A0I9Z0B8_9MYCO</name>
<evidence type="ECO:0000313" key="3">
    <source>
        <dbReference type="EMBL" id="KLO38375.1"/>
    </source>
</evidence>
<proteinExistence type="inferred from homology"/>
<dbReference type="PANTHER" id="PTHR46766:SF1">
    <property type="entry name" value="GLUTAMINE-RICH PROTEIN 2"/>
    <property type="match status" value="1"/>
</dbReference>
<evidence type="ECO:0000259" key="2">
    <source>
        <dbReference type="Pfam" id="PF00823"/>
    </source>
</evidence>
<protein>
    <recommendedName>
        <fullName evidence="2">PPE domain-containing protein</fullName>
    </recommendedName>
</protein>
<gene>
    <name evidence="3" type="ORF">ABH38_02825</name>
</gene>
<organism evidence="3 4">
    <name type="scientific">Mycobacterium haemophilum</name>
    <dbReference type="NCBI Taxonomy" id="29311"/>
    <lineage>
        <taxon>Bacteria</taxon>
        <taxon>Bacillati</taxon>
        <taxon>Actinomycetota</taxon>
        <taxon>Actinomycetes</taxon>
        <taxon>Mycobacteriales</taxon>
        <taxon>Mycobacteriaceae</taxon>
        <taxon>Mycobacterium</taxon>
    </lineage>
</organism>
<evidence type="ECO:0000256" key="1">
    <source>
        <dbReference type="ARBA" id="ARBA00010652"/>
    </source>
</evidence>
<sequence length="191" mass="21621">MPHSEGLPPEINSGNMWNGPGGSSLVHASWRWGLLNHKMWDLKVSFDQMLHCLTEEWSGEVARQVINAAKPFQEWLEDLSDQIMNIARETQCIMTAFYVAQDELVHPALIDANRAQVLALLQDNELGQNNAAIAALEDEYGRYWDQDGTAMKRYRRKLLIALSRLTPWQQPPPIATNTRSPLQILGMIAEA</sequence>
<dbReference type="STRING" id="1202450.B586_04830"/>
<evidence type="ECO:0000313" key="4">
    <source>
        <dbReference type="Proteomes" id="UP000036334"/>
    </source>
</evidence>
<keyword evidence="4" id="KW-1185">Reference proteome</keyword>
<dbReference type="GO" id="GO:0052572">
    <property type="term" value="P:response to host immune response"/>
    <property type="evidence" value="ECO:0007669"/>
    <property type="project" value="TreeGrafter"/>
</dbReference>
<comment type="similarity">
    <text evidence="1">Belongs to the mycobacterial PPE family.</text>
</comment>
<comment type="caution">
    <text evidence="3">The sequence shown here is derived from an EMBL/GenBank/DDBJ whole genome shotgun (WGS) entry which is preliminary data.</text>
</comment>
<dbReference type="RefSeq" id="WP_047316759.1">
    <property type="nucleotide sequence ID" value="NZ_LDPQ01000038.1"/>
</dbReference>
<dbReference type="Proteomes" id="UP000036334">
    <property type="component" value="Unassembled WGS sequence"/>
</dbReference>
<dbReference type="PATRIC" id="fig|29311.18.peg.3130"/>
<dbReference type="Gene3D" id="1.20.1260.20">
    <property type="entry name" value="PPE superfamily"/>
    <property type="match status" value="1"/>
</dbReference>
<dbReference type="SUPFAM" id="SSF140459">
    <property type="entry name" value="PE/PPE dimer-like"/>
    <property type="match status" value="1"/>
</dbReference>